<dbReference type="Pfam" id="PF00339">
    <property type="entry name" value="Arrestin_N"/>
    <property type="match status" value="1"/>
</dbReference>
<dbReference type="GO" id="GO:0015031">
    <property type="term" value="P:protein transport"/>
    <property type="evidence" value="ECO:0007669"/>
    <property type="project" value="TreeGrafter"/>
</dbReference>
<dbReference type="KEGG" id="sliu:111348417"/>
<evidence type="ECO:0000256" key="2">
    <source>
        <dbReference type="ARBA" id="ARBA00022606"/>
    </source>
</evidence>
<dbReference type="InterPro" id="IPR014752">
    <property type="entry name" value="Arrestin-like_C"/>
</dbReference>
<dbReference type="GeneID" id="111348417"/>
<dbReference type="PANTHER" id="PTHR11188:SF17">
    <property type="entry name" value="FI21816P1"/>
    <property type="match status" value="1"/>
</dbReference>
<feature type="domain" description="Arrestin-like N-terminal" evidence="3">
    <location>
        <begin position="31"/>
        <end position="153"/>
    </location>
</feature>
<keyword evidence="2" id="KW-0716">Sensory transduction</keyword>
<accession>A0A9J7DP85</accession>
<protein>
    <submittedName>
        <fullName evidence="6">Uncharacterized protein LOC111348417</fullName>
    </submittedName>
</protein>
<evidence type="ECO:0000256" key="1">
    <source>
        <dbReference type="ARBA" id="ARBA00005298"/>
    </source>
</evidence>
<dbReference type="InterPro" id="IPR050357">
    <property type="entry name" value="Arrestin_domain-protein"/>
</dbReference>
<dbReference type="GO" id="GO:0005737">
    <property type="term" value="C:cytoplasm"/>
    <property type="evidence" value="ECO:0007669"/>
    <property type="project" value="TreeGrafter"/>
</dbReference>
<name>A0A9J7DP85_SPOLT</name>
<organism evidence="5 6">
    <name type="scientific">Spodoptera litura</name>
    <name type="common">Asian cotton leafworm</name>
    <dbReference type="NCBI Taxonomy" id="69820"/>
    <lineage>
        <taxon>Eukaryota</taxon>
        <taxon>Metazoa</taxon>
        <taxon>Ecdysozoa</taxon>
        <taxon>Arthropoda</taxon>
        <taxon>Hexapoda</taxon>
        <taxon>Insecta</taxon>
        <taxon>Pterygota</taxon>
        <taxon>Neoptera</taxon>
        <taxon>Endopterygota</taxon>
        <taxon>Lepidoptera</taxon>
        <taxon>Glossata</taxon>
        <taxon>Ditrysia</taxon>
        <taxon>Noctuoidea</taxon>
        <taxon>Noctuidae</taxon>
        <taxon>Amphipyrinae</taxon>
        <taxon>Spodoptera</taxon>
    </lineage>
</organism>
<sequence>MNDSVYFYQCYSADVCSYKFQSYKIMGVTCQILLNPIENGVYKAGDPVTGTLKYFIDIPTQYSRITMALTGRGKCLWTEYSNRSNSNFNNVIYHSNSEDYTNLMMSVNLNKDEFISGAFEYPFQFELPINIPPTFKDPICTIEYKLTVLFVIGNSIIPQREFEVEIPVTSYVVSFSSEPLMLKLDKKLSFKIKNKINVSGEISKTHITPGDSTQLAIEVNNKTGAEISIRTELIYCLTYISTLNRRRYREEVVRNTTTKTAVAANGVSNLICVVPTYQNLCSIQHSKMLMGEYKVRLKIEVPKPHRDASIDIPVVIGAKMPDGITAVPVVLPPPAGPMYPHTMSHHPHVNMSW</sequence>
<comment type="similarity">
    <text evidence="1">Belongs to the arrestin family.</text>
</comment>
<dbReference type="Gene3D" id="2.60.40.640">
    <property type="match status" value="2"/>
</dbReference>
<dbReference type="OrthoDB" id="2333384at2759"/>
<dbReference type="PANTHER" id="PTHR11188">
    <property type="entry name" value="ARRESTIN DOMAIN CONTAINING PROTEIN"/>
    <property type="match status" value="1"/>
</dbReference>
<dbReference type="SUPFAM" id="SSF81296">
    <property type="entry name" value="E set domains"/>
    <property type="match status" value="2"/>
</dbReference>
<evidence type="ECO:0000259" key="3">
    <source>
        <dbReference type="Pfam" id="PF00339"/>
    </source>
</evidence>
<dbReference type="RefSeq" id="XP_022814793.1">
    <property type="nucleotide sequence ID" value="XM_022959025.1"/>
</dbReference>
<evidence type="ECO:0000313" key="6">
    <source>
        <dbReference type="RefSeq" id="XP_022814793.1"/>
    </source>
</evidence>
<dbReference type="InterPro" id="IPR014756">
    <property type="entry name" value="Ig_E-set"/>
</dbReference>
<dbReference type="InterPro" id="IPR011022">
    <property type="entry name" value="Arrestin_C-like"/>
</dbReference>
<gene>
    <name evidence="6" type="primary">LOC111348417</name>
</gene>
<dbReference type="AlphaFoldDB" id="A0A9J7DP85"/>
<evidence type="ECO:0000313" key="5">
    <source>
        <dbReference type="Proteomes" id="UP000301870"/>
    </source>
</evidence>
<feature type="domain" description="Arrestin C-terminal-like" evidence="4">
    <location>
        <begin position="194"/>
        <end position="318"/>
    </location>
</feature>
<proteinExistence type="inferred from homology"/>
<reference evidence="6" key="1">
    <citation type="submission" date="2025-08" db="UniProtKB">
        <authorList>
            <consortium name="RefSeq"/>
        </authorList>
    </citation>
    <scope>IDENTIFICATION</scope>
    <source>
        <strain evidence="6">Ishihara</strain>
        <tissue evidence="6">Whole body</tissue>
    </source>
</reference>
<evidence type="ECO:0000259" key="4">
    <source>
        <dbReference type="Pfam" id="PF02752"/>
    </source>
</evidence>
<dbReference type="Pfam" id="PF02752">
    <property type="entry name" value="Arrestin_C"/>
    <property type="match status" value="1"/>
</dbReference>
<dbReference type="Proteomes" id="UP000301870">
    <property type="component" value="Chromosome 7"/>
</dbReference>
<keyword evidence="5" id="KW-1185">Reference proteome</keyword>
<dbReference type="InterPro" id="IPR011021">
    <property type="entry name" value="Arrestin-like_N"/>
</dbReference>